<protein>
    <submittedName>
        <fullName evidence="2">Uncharacterized protein</fullName>
    </submittedName>
</protein>
<feature type="transmembrane region" description="Helical" evidence="1">
    <location>
        <begin position="21"/>
        <end position="47"/>
    </location>
</feature>
<comment type="caution">
    <text evidence="2">The sequence shown here is derived from an EMBL/GenBank/DDBJ whole genome shotgun (WGS) entry which is preliminary data.</text>
</comment>
<organism evidence="2 3">
    <name type="scientific">Pocillopora meandrina</name>
    <dbReference type="NCBI Taxonomy" id="46732"/>
    <lineage>
        <taxon>Eukaryota</taxon>
        <taxon>Metazoa</taxon>
        <taxon>Cnidaria</taxon>
        <taxon>Anthozoa</taxon>
        <taxon>Hexacorallia</taxon>
        <taxon>Scleractinia</taxon>
        <taxon>Astrocoeniina</taxon>
        <taxon>Pocilloporidae</taxon>
        <taxon>Pocillopora</taxon>
    </lineage>
</organism>
<sequence length="112" mass="12345">MGEVHGRKMLEGLQGKVTKRLLQKLGAIAWLLAILILVPTIAIIIVGADQTVLGGWLAVGSILVMGCLFAIVYFYIMVFLGVQKRKQNQTNQVTIMMKAKLESKVAKTELVY</sequence>
<proteinExistence type="predicted"/>
<keyword evidence="1" id="KW-0812">Transmembrane</keyword>
<keyword evidence="1" id="KW-1133">Transmembrane helix</keyword>
<keyword evidence="1" id="KW-0472">Membrane</keyword>
<reference evidence="2 3" key="1">
    <citation type="submission" date="2022-05" db="EMBL/GenBank/DDBJ databases">
        <authorList>
            <consortium name="Genoscope - CEA"/>
            <person name="William W."/>
        </authorList>
    </citation>
    <scope>NUCLEOTIDE SEQUENCE [LARGE SCALE GENOMIC DNA]</scope>
</reference>
<accession>A0AAU9XTS3</accession>
<feature type="transmembrane region" description="Helical" evidence="1">
    <location>
        <begin position="53"/>
        <end position="76"/>
    </location>
</feature>
<name>A0AAU9XTS3_9CNID</name>
<dbReference type="Proteomes" id="UP001159428">
    <property type="component" value="Unassembled WGS sequence"/>
</dbReference>
<dbReference type="EMBL" id="CALNXJ010000065">
    <property type="protein sequence ID" value="CAH3157763.1"/>
    <property type="molecule type" value="Genomic_DNA"/>
</dbReference>
<keyword evidence="3" id="KW-1185">Reference proteome</keyword>
<evidence type="ECO:0000313" key="2">
    <source>
        <dbReference type="EMBL" id="CAH3157763.1"/>
    </source>
</evidence>
<evidence type="ECO:0000313" key="3">
    <source>
        <dbReference type="Proteomes" id="UP001159428"/>
    </source>
</evidence>
<dbReference type="AlphaFoldDB" id="A0AAU9XTS3"/>
<gene>
    <name evidence="2" type="ORF">PMEA_00030155</name>
</gene>
<evidence type="ECO:0000256" key="1">
    <source>
        <dbReference type="SAM" id="Phobius"/>
    </source>
</evidence>